<evidence type="ECO:0000313" key="3">
    <source>
        <dbReference type="Proteomes" id="UP001648503"/>
    </source>
</evidence>
<organism evidence="2 3">
    <name type="scientific">Batrachochytrium salamandrivorans</name>
    <dbReference type="NCBI Taxonomy" id="1357716"/>
    <lineage>
        <taxon>Eukaryota</taxon>
        <taxon>Fungi</taxon>
        <taxon>Fungi incertae sedis</taxon>
        <taxon>Chytridiomycota</taxon>
        <taxon>Chytridiomycota incertae sedis</taxon>
        <taxon>Chytridiomycetes</taxon>
        <taxon>Rhizophydiales</taxon>
        <taxon>Rhizophydiales incertae sedis</taxon>
        <taxon>Batrachochytrium</taxon>
    </lineage>
</organism>
<protein>
    <submittedName>
        <fullName evidence="2">Uncharacterized protein</fullName>
    </submittedName>
</protein>
<evidence type="ECO:0000256" key="1">
    <source>
        <dbReference type="SAM" id="MobiDB-lite"/>
    </source>
</evidence>
<feature type="compositionally biased region" description="Basic and acidic residues" evidence="1">
    <location>
        <begin position="32"/>
        <end position="45"/>
    </location>
</feature>
<name>A0ABQ8FD43_9FUNG</name>
<dbReference type="EMBL" id="JAFCIX010000331">
    <property type="protein sequence ID" value="KAH6594639.1"/>
    <property type="molecule type" value="Genomic_DNA"/>
</dbReference>
<feature type="region of interest" description="Disordered" evidence="1">
    <location>
        <begin position="63"/>
        <end position="89"/>
    </location>
</feature>
<accession>A0ABQ8FD43</accession>
<feature type="region of interest" description="Disordered" evidence="1">
    <location>
        <begin position="26"/>
        <end position="51"/>
    </location>
</feature>
<sequence length="304" mass="33886">MGHYVLLLRLALPTWPFQHQLPLLNKDPLLPDPKRRQVSSEEIRQQRQSPILPLARERRREFINRKADSKRRRSTNPTEKGLQGCGSARRREVVRKKPANTLATAGDTMPTEDELKAMTYIASSLRMVPHSSEVFEIHSTNLTCLSGSNSSTMKCTEKIKDETVGLLLTLNGVGSKSLDLYLDAIESKQFASASQFRVTLLMDLRTIEATLDADGEAGDHLRRTLVKLFKLFGSLWEFYFPLVDDISQRNSGRSRCNARSDLGLALAAAAPPSLSSLPARLKNKRAAAELTDSDNAAPKRLCKS</sequence>
<proteinExistence type="predicted"/>
<keyword evidence="3" id="KW-1185">Reference proteome</keyword>
<comment type="caution">
    <text evidence="2">The sequence shown here is derived from an EMBL/GenBank/DDBJ whole genome shotgun (WGS) entry which is preliminary data.</text>
</comment>
<reference evidence="2 3" key="1">
    <citation type="submission" date="2021-02" db="EMBL/GenBank/DDBJ databases">
        <title>Variation within the Batrachochytrium salamandrivorans European outbreak.</title>
        <authorList>
            <person name="Kelly M."/>
            <person name="Pasmans F."/>
            <person name="Shea T.P."/>
            <person name="Munoz J.F."/>
            <person name="Carranza S."/>
            <person name="Cuomo C.A."/>
            <person name="Martel A."/>
        </authorList>
    </citation>
    <scope>NUCLEOTIDE SEQUENCE [LARGE SCALE GENOMIC DNA]</scope>
    <source>
        <strain evidence="2 3">AMFP18/2</strain>
    </source>
</reference>
<evidence type="ECO:0000313" key="2">
    <source>
        <dbReference type="EMBL" id="KAH6594639.1"/>
    </source>
</evidence>
<gene>
    <name evidence="2" type="ORF">BASA50_006452</name>
</gene>
<dbReference type="Proteomes" id="UP001648503">
    <property type="component" value="Unassembled WGS sequence"/>
</dbReference>